<evidence type="ECO:0000256" key="1">
    <source>
        <dbReference type="ARBA" id="ARBA00010605"/>
    </source>
</evidence>
<dbReference type="Pfam" id="PF03948">
    <property type="entry name" value="Ribosomal_L9_C"/>
    <property type="match status" value="1"/>
</dbReference>
<dbReference type="GO" id="GO:0019843">
    <property type="term" value="F:rRNA binding"/>
    <property type="evidence" value="ECO:0007669"/>
    <property type="project" value="UniProtKB-UniRule"/>
</dbReference>
<keyword evidence="4 7" id="KW-0689">Ribosomal protein</keyword>
<dbReference type="FunFam" id="3.40.5.10:FF:000003">
    <property type="entry name" value="50S ribosomal protein L9"/>
    <property type="match status" value="1"/>
</dbReference>
<dbReference type="NCBIfam" id="TIGR00158">
    <property type="entry name" value="L9"/>
    <property type="match status" value="1"/>
</dbReference>
<dbReference type="InterPro" id="IPR009027">
    <property type="entry name" value="Ribosomal_bL9/RNase_H1_N"/>
</dbReference>
<dbReference type="FunCoup" id="A0A212QKK3">
    <property type="interactions" value="484"/>
</dbReference>
<evidence type="ECO:0000256" key="4">
    <source>
        <dbReference type="ARBA" id="ARBA00022980"/>
    </source>
</evidence>
<dbReference type="OrthoDB" id="9788336at2"/>
<dbReference type="GO" id="GO:0006412">
    <property type="term" value="P:translation"/>
    <property type="evidence" value="ECO:0007669"/>
    <property type="project" value="UniProtKB-UniRule"/>
</dbReference>
<proteinExistence type="inferred from homology"/>
<dbReference type="RefSeq" id="WP_088570327.1">
    <property type="nucleotide sequence ID" value="NZ_FYEK01000008.1"/>
</dbReference>
<comment type="function">
    <text evidence="7">Binds to the 23S rRNA.</text>
</comment>
<dbReference type="HAMAP" id="MF_00503">
    <property type="entry name" value="Ribosomal_bL9"/>
    <property type="match status" value="1"/>
</dbReference>
<dbReference type="InParanoid" id="A0A212QKK3"/>
<dbReference type="AlphaFoldDB" id="A0A212QKK3"/>
<evidence type="ECO:0000256" key="2">
    <source>
        <dbReference type="ARBA" id="ARBA00022730"/>
    </source>
</evidence>
<evidence type="ECO:0000313" key="9">
    <source>
        <dbReference type="EMBL" id="SNB59897.1"/>
    </source>
</evidence>
<keyword evidence="2 7" id="KW-0699">rRNA-binding</keyword>
<dbReference type="InterPro" id="IPR036791">
    <property type="entry name" value="Ribosomal_bL9_C_sf"/>
</dbReference>
<dbReference type="InterPro" id="IPR020069">
    <property type="entry name" value="Ribosomal_bL9_C"/>
</dbReference>
<gene>
    <name evidence="7" type="primary">rplI</name>
    <name evidence="9" type="ORF">SAMN02746019_00002660</name>
</gene>
<evidence type="ECO:0000256" key="7">
    <source>
        <dbReference type="HAMAP-Rule" id="MF_00503"/>
    </source>
</evidence>
<keyword evidence="3 7" id="KW-0694">RNA-binding</keyword>
<keyword evidence="5 7" id="KW-0687">Ribonucleoprotein</keyword>
<dbReference type="PANTHER" id="PTHR21368">
    <property type="entry name" value="50S RIBOSOMAL PROTEIN L9"/>
    <property type="match status" value="1"/>
</dbReference>
<name>A0A212QKK3_9CHLR</name>
<dbReference type="Gene3D" id="3.40.5.10">
    <property type="entry name" value="Ribosomal protein L9, N-terminal domain"/>
    <property type="match status" value="1"/>
</dbReference>
<feature type="domain" description="Ribosomal protein L9" evidence="8">
    <location>
        <begin position="13"/>
        <end position="40"/>
    </location>
</feature>
<dbReference type="PROSITE" id="PS00651">
    <property type="entry name" value="RIBOSOMAL_L9"/>
    <property type="match status" value="1"/>
</dbReference>
<protein>
    <recommendedName>
        <fullName evidence="6 7">Large ribosomal subunit protein bL9</fullName>
    </recommendedName>
</protein>
<reference evidence="10" key="1">
    <citation type="submission" date="2017-06" db="EMBL/GenBank/DDBJ databases">
        <authorList>
            <person name="Varghese N."/>
            <person name="Submissions S."/>
        </authorList>
    </citation>
    <scope>NUCLEOTIDE SEQUENCE [LARGE SCALE GENOMIC DNA]</scope>
    <source>
        <strain evidence="10">JAD2</strain>
    </source>
</reference>
<keyword evidence="10" id="KW-1185">Reference proteome</keyword>
<accession>A0A212QKK3</accession>
<dbReference type="Proteomes" id="UP000197025">
    <property type="component" value="Unassembled WGS sequence"/>
</dbReference>
<dbReference type="InterPro" id="IPR036935">
    <property type="entry name" value="Ribosomal_bL9_N_sf"/>
</dbReference>
<dbReference type="GO" id="GO:0005840">
    <property type="term" value="C:ribosome"/>
    <property type="evidence" value="ECO:0007669"/>
    <property type="project" value="UniProtKB-KW"/>
</dbReference>
<evidence type="ECO:0000256" key="5">
    <source>
        <dbReference type="ARBA" id="ARBA00023274"/>
    </source>
</evidence>
<dbReference type="Pfam" id="PF01281">
    <property type="entry name" value="Ribosomal_L9_N"/>
    <property type="match status" value="1"/>
</dbReference>
<comment type="similarity">
    <text evidence="1 7">Belongs to the bacterial ribosomal protein bL9 family.</text>
</comment>
<dbReference type="EMBL" id="FYEK01000008">
    <property type="protein sequence ID" value="SNB59897.1"/>
    <property type="molecule type" value="Genomic_DNA"/>
</dbReference>
<dbReference type="InterPro" id="IPR000244">
    <property type="entry name" value="Ribosomal_bL9"/>
</dbReference>
<dbReference type="GO" id="GO:0003735">
    <property type="term" value="F:structural constituent of ribosome"/>
    <property type="evidence" value="ECO:0007669"/>
    <property type="project" value="InterPro"/>
</dbReference>
<dbReference type="SUPFAM" id="SSF55658">
    <property type="entry name" value="L9 N-domain-like"/>
    <property type="match status" value="1"/>
</dbReference>
<dbReference type="InterPro" id="IPR020594">
    <property type="entry name" value="Ribosomal_bL9_bac/chp"/>
</dbReference>
<dbReference type="SUPFAM" id="SSF55653">
    <property type="entry name" value="Ribosomal protein L9 C-domain"/>
    <property type="match status" value="1"/>
</dbReference>
<dbReference type="InterPro" id="IPR020070">
    <property type="entry name" value="Ribosomal_bL9_N"/>
</dbReference>
<dbReference type="Gene3D" id="3.10.430.100">
    <property type="entry name" value="Ribosomal protein L9, C-terminal domain"/>
    <property type="match status" value="1"/>
</dbReference>
<dbReference type="GO" id="GO:1990904">
    <property type="term" value="C:ribonucleoprotein complex"/>
    <property type="evidence" value="ECO:0007669"/>
    <property type="project" value="UniProtKB-KW"/>
</dbReference>
<sequence length="149" mass="16430">MKVVLLRDVPHLGRSGEVKEVADGYARNYLIPKGLAVPATEGRIRHAAETRQALEQRRVRQLTSAREAAARLQGATVTIRARAGQGDRLYGSVTSQQIAEAIAQQLGVEIDRRRIELDQPIRTLGTYPVMVRLGPEITAQVQVVVEREG</sequence>
<evidence type="ECO:0000256" key="3">
    <source>
        <dbReference type="ARBA" id="ARBA00022884"/>
    </source>
</evidence>
<evidence type="ECO:0000259" key="8">
    <source>
        <dbReference type="PROSITE" id="PS00651"/>
    </source>
</evidence>
<evidence type="ECO:0000313" key="10">
    <source>
        <dbReference type="Proteomes" id="UP000197025"/>
    </source>
</evidence>
<organism evidence="9 10">
    <name type="scientific">Thermoflexus hugenholtzii JAD2</name>
    <dbReference type="NCBI Taxonomy" id="877466"/>
    <lineage>
        <taxon>Bacteria</taxon>
        <taxon>Bacillati</taxon>
        <taxon>Chloroflexota</taxon>
        <taxon>Thermoflexia</taxon>
        <taxon>Thermoflexales</taxon>
        <taxon>Thermoflexaceae</taxon>
        <taxon>Thermoflexus</taxon>
    </lineage>
</organism>
<evidence type="ECO:0000256" key="6">
    <source>
        <dbReference type="ARBA" id="ARBA00035292"/>
    </source>
</evidence>